<sequence>MEIQLKQASSPAWIEAVLTQFDQFLLDHAANEKKAAGVALNLAAHYPDKPDLVAAMIDLSIEELSHYRDVYKLIRERNIAPIPDQKDVYVHQIRDLIRKGSENYFLDRLLTAAVIEARGQERFRAIAQALPQGALKGFYSAIYKSEARHALMFVRFACQYYDRQQVSDRLAEFIDQEAILLRQLEIRPALH</sequence>
<evidence type="ECO:0000313" key="2">
    <source>
        <dbReference type="Proteomes" id="UP000031561"/>
    </source>
</evidence>
<name>A0ABD4T6J2_9CYAN</name>
<dbReference type="AlphaFoldDB" id="A0ABD4T6J2"/>
<dbReference type="InterPro" id="IPR012347">
    <property type="entry name" value="Ferritin-like"/>
</dbReference>
<dbReference type="PIRSF" id="PIRSF020736">
    <property type="entry name" value="MiaE"/>
    <property type="match status" value="1"/>
</dbReference>
<comment type="caution">
    <text evidence="1">The sequence shown here is derived from an EMBL/GenBank/DDBJ whole genome shotgun (WGS) entry which is preliminary data.</text>
</comment>
<reference evidence="1 2" key="1">
    <citation type="journal article" date="2015" name="Genome Announc.">
        <title>Draft Genome Sequence of Filamentous Marine Cyanobacterium Lyngbya confervoides Strain BDU141951.</title>
        <authorList>
            <person name="Chandrababunaidu M.M."/>
            <person name="Sen D."/>
            <person name="Tripathy S."/>
        </authorList>
    </citation>
    <scope>NUCLEOTIDE SEQUENCE [LARGE SCALE GENOMIC DNA]</scope>
    <source>
        <strain evidence="1 2">BDU141951</strain>
    </source>
</reference>
<accession>A0ABD4T6J2</accession>
<dbReference type="PANTHER" id="PTHR42637">
    <property type="entry name" value="TRNA-(MS[2]IO[6]A)-HYDROXYLASE"/>
    <property type="match status" value="1"/>
</dbReference>
<dbReference type="Pfam" id="PF06175">
    <property type="entry name" value="MiaE"/>
    <property type="match status" value="1"/>
</dbReference>
<dbReference type="Proteomes" id="UP000031561">
    <property type="component" value="Unassembled WGS sequence"/>
</dbReference>
<dbReference type="Gene3D" id="1.20.1260.10">
    <property type="match status" value="1"/>
</dbReference>
<evidence type="ECO:0000313" key="1">
    <source>
        <dbReference type="EMBL" id="MCM1984324.1"/>
    </source>
</evidence>
<keyword evidence="2" id="KW-1185">Reference proteome</keyword>
<dbReference type="RefSeq" id="WP_166276123.1">
    <property type="nucleotide sequence ID" value="NZ_JTHE03000091.1"/>
</dbReference>
<protein>
    <submittedName>
        <fullName evidence="1">tRNA-(Ms[2]io[6]A)-hydroxylase</fullName>
    </submittedName>
</protein>
<proteinExistence type="predicted"/>
<dbReference type="InterPro" id="IPR010386">
    <property type="entry name" value="tRNA-Hydrxlase_MiaE"/>
</dbReference>
<dbReference type="EMBL" id="JTHE03000091">
    <property type="protein sequence ID" value="MCM1984324.1"/>
    <property type="molecule type" value="Genomic_DNA"/>
</dbReference>
<dbReference type="PANTHER" id="PTHR42637:SF1">
    <property type="entry name" value="TRNA 2-(METHYLSULFANYL)-N(6)-ISOPENTENYLADENOSINE(37) HYDROXYLASE"/>
    <property type="match status" value="1"/>
</dbReference>
<organism evidence="1 2">
    <name type="scientific">Lyngbya confervoides BDU141951</name>
    <dbReference type="NCBI Taxonomy" id="1574623"/>
    <lineage>
        <taxon>Bacteria</taxon>
        <taxon>Bacillati</taxon>
        <taxon>Cyanobacteriota</taxon>
        <taxon>Cyanophyceae</taxon>
        <taxon>Oscillatoriophycideae</taxon>
        <taxon>Oscillatoriales</taxon>
        <taxon>Microcoleaceae</taxon>
        <taxon>Lyngbya</taxon>
    </lineage>
</organism>
<dbReference type="CDD" id="cd07910">
    <property type="entry name" value="MiaE"/>
    <property type="match status" value="1"/>
</dbReference>
<dbReference type="InterPro" id="IPR009078">
    <property type="entry name" value="Ferritin-like_SF"/>
</dbReference>
<dbReference type="SUPFAM" id="SSF47240">
    <property type="entry name" value="Ferritin-like"/>
    <property type="match status" value="1"/>
</dbReference>
<gene>
    <name evidence="1" type="ORF">QQ91_0015990</name>
</gene>